<comment type="subcellular location">
    <subcellularLocation>
        <location evidence="9">Cytoplasm</location>
    </subcellularLocation>
</comment>
<dbReference type="Gene3D" id="3.30.300.350">
    <property type="entry name" value="GTP-binding protein OBG, C-terminal domain"/>
    <property type="match status" value="1"/>
</dbReference>
<feature type="binding site" evidence="9">
    <location>
        <begin position="218"/>
        <end position="221"/>
    </location>
    <ligand>
        <name>GTP</name>
        <dbReference type="ChEBI" id="CHEBI:37565"/>
    </ligand>
</feature>
<feature type="domain" description="Obg" evidence="13">
    <location>
        <begin position="9"/>
        <end position="165"/>
    </location>
</feature>
<dbReference type="PROSITE" id="PS00905">
    <property type="entry name" value="GTP1_OBG"/>
    <property type="match status" value="1"/>
</dbReference>
<feature type="compositionally biased region" description="Basic and acidic residues" evidence="10">
    <location>
        <begin position="456"/>
        <end position="465"/>
    </location>
</feature>
<dbReference type="PROSITE" id="PS51881">
    <property type="entry name" value="OCT"/>
    <property type="match status" value="1"/>
</dbReference>
<evidence type="ECO:0000313" key="14">
    <source>
        <dbReference type="EMBL" id="TYC10488.1"/>
    </source>
</evidence>
<evidence type="ECO:0000259" key="13">
    <source>
        <dbReference type="PROSITE" id="PS51883"/>
    </source>
</evidence>
<dbReference type="PROSITE" id="PS51710">
    <property type="entry name" value="G_OBG"/>
    <property type="match status" value="1"/>
</dbReference>
<dbReference type="EC" id="3.6.5.-" evidence="9"/>
<evidence type="ECO:0000256" key="3">
    <source>
        <dbReference type="ARBA" id="ARBA00022490"/>
    </source>
</evidence>
<feature type="region of interest" description="Disordered" evidence="10">
    <location>
        <begin position="444"/>
        <end position="465"/>
    </location>
</feature>
<dbReference type="NCBIfam" id="NF008956">
    <property type="entry name" value="PRK12299.1"/>
    <property type="match status" value="1"/>
</dbReference>
<dbReference type="InterPro" id="IPR006169">
    <property type="entry name" value="GTP1_OBG_dom"/>
</dbReference>
<comment type="subunit">
    <text evidence="9">Monomer.</text>
</comment>
<dbReference type="Pfam" id="PF09269">
    <property type="entry name" value="DUF1967"/>
    <property type="match status" value="1"/>
</dbReference>
<dbReference type="NCBIfam" id="TIGR03595">
    <property type="entry name" value="Obg_CgtA_exten"/>
    <property type="match status" value="1"/>
</dbReference>
<organism evidence="14 15">
    <name type="scientific">Actinomadura syzygii</name>
    <dbReference type="NCBI Taxonomy" id="1427538"/>
    <lineage>
        <taxon>Bacteria</taxon>
        <taxon>Bacillati</taxon>
        <taxon>Actinomycetota</taxon>
        <taxon>Actinomycetes</taxon>
        <taxon>Streptosporangiales</taxon>
        <taxon>Thermomonosporaceae</taxon>
        <taxon>Actinomadura</taxon>
    </lineage>
</organism>
<keyword evidence="7 9" id="KW-0460">Magnesium</keyword>
<reference evidence="14 15" key="1">
    <citation type="submission" date="2019-08" db="EMBL/GenBank/DDBJ databases">
        <title>Actinomadura sp. nov. CYP1-5 isolated from mountain soil.</title>
        <authorList>
            <person name="Songsumanus A."/>
            <person name="Kuncharoen N."/>
            <person name="Kudo T."/>
            <person name="Yuki M."/>
            <person name="Igarashi Y."/>
            <person name="Tanasupawat S."/>
        </authorList>
    </citation>
    <scope>NUCLEOTIDE SEQUENCE [LARGE SCALE GENOMIC DNA]</scope>
    <source>
        <strain evidence="14 15">GKU157</strain>
    </source>
</reference>
<dbReference type="Pfam" id="PF01018">
    <property type="entry name" value="GTP1_OBG"/>
    <property type="match status" value="1"/>
</dbReference>
<comment type="cofactor">
    <cofactor evidence="1 9">
        <name>Mg(2+)</name>
        <dbReference type="ChEBI" id="CHEBI:18420"/>
    </cofactor>
</comment>
<evidence type="ECO:0000256" key="9">
    <source>
        <dbReference type="HAMAP-Rule" id="MF_01454"/>
    </source>
</evidence>
<dbReference type="InterPro" id="IPR015349">
    <property type="entry name" value="OCT_dom"/>
</dbReference>
<dbReference type="CDD" id="cd01898">
    <property type="entry name" value="Obg"/>
    <property type="match status" value="1"/>
</dbReference>
<name>A0A5D0TWC5_9ACTN</name>
<dbReference type="InterPro" id="IPR036346">
    <property type="entry name" value="GTP-bd_prot_GTP1/OBG_C_sf"/>
</dbReference>
<evidence type="ECO:0000256" key="1">
    <source>
        <dbReference type="ARBA" id="ARBA00001946"/>
    </source>
</evidence>
<dbReference type="Proteomes" id="UP000322634">
    <property type="component" value="Unassembled WGS sequence"/>
</dbReference>
<feature type="domain" description="OBG-type G" evidence="11">
    <location>
        <begin position="166"/>
        <end position="342"/>
    </location>
</feature>
<dbReference type="NCBIfam" id="NF008955">
    <property type="entry name" value="PRK12297.1"/>
    <property type="match status" value="1"/>
</dbReference>
<dbReference type="GO" id="GO:0005737">
    <property type="term" value="C:cytoplasm"/>
    <property type="evidence" value="ECO:0007669"/>
    <property type="project" value="UniProtKB-SubCell"/>
</dbReference>
<evidence type="ECO:0000259" key="12">
    <source>
        <dbReference type="PROSITE" id="PS51881"/>
    </source>
</evidence>
<dbReference type="InterPro" id="IPR031167">
    <property type="entry name" value="G_OBG"/>
</dbReference>
<dbReference type="GO" id="GO:0000287">
    <property type="term" value="F:magnesium ion binding"/>
    <property type="evidence" value="ECO:0007669"/>
    <property type="project" value="InterPro"/>
</dbReference>
<keyword evidence="4 9" id="KW-0479">Metal-binding</keyword>
<dbReference type="InterPro" id="IPR036726">
    <property type="entry name" value="GTP1_OBG_dom_sf"/>
</dbReference>
<dbReference type="GO" id="GO:0042254">
    <property type="term" value="P:ribosome biogenesis"/>
    <property type="evidence" value="ECO:0007669"/>
    <property type="project" value="UniProtKB-UniRule"/>
</dbReference>
<feature type="binding site" evidence="9">
    <location>
        <begin position="294"/>
        <end position="297"/>
    </location>
    <ligand>
        <name>GTP</name>
        <dbReference type="ChEBI" id="CHEBI:37565"/>
    </ligand>
</feature>
<dbReference type="PROSITE" id="PS51883">
    <property type="entry name" value="OBG"/>
    <property type="match status" value="1"/>
</dbReference>
<dbReference type="RefSeq" id="WP_148353739.1">
    <property type="nucleotide sequence ID" value="NZ_JBHSBF010000006.1"/>
</dbReference>
<dbReference type="NCBIfam" id="TIGR02729">
    <property type="entry name" value="Obg_CgtA"/>
    <property type="match status" value="1"/>
</dbReference>
<evidence type="ECO:0000256" key="7">
    <source>
        <dbReference type="ARBA" id="ARBA00022842"/>
    </source>
</evidence>
<dbReference type="InterPro" id="IPR027417">
    <property type="entry name" value="P-loop_NTPase"/>
</dbReference>
<dbReference type="GO" id="GO:0005525">
    <property type="term" value="F:GTP binding"/>
    <property type="evidence" value="ECO:0007669"/>
    <property type="project" value="UniProtKB-UniRule"/>
</dbReference>
<dbReference type="NCBIfam" id="NF008954">
    <property type="entry name" value="PRK12296.1"/>
    <property type="match status" value="1"/>
</dbReference>
<dbReference type="GO" id="GO:0003924">
    <property type="term" value="F:GTPase activity"/>
    <property type="evidence" value="ECO:0007669"/>
    <property type="project" value="UniProtKB-UniRule"/>
</dbReference>
<feature type="binding site" evidence="9">
    <location>
        <begin position="172"/>
        <end position="179"/>
    </location>
    <ligand>
        <name>GTP</name>
        <dbReference type="ChEBI" id="CHEBI:37565"/>
    </ligand>
</feature>
<dbReference type="SUPFAM" id="SSF102741">
    <property type="entry name" value="Obg GTP-binding protein C-terminal domain"/>
    <property type="match status" value="1"/>
</dbReference>
<feature type="binding site" evidence="9">
    <location>
        <position position="179"/>
    </location>
    <ligand>
        <name>Mg(2+)</name>
        <dbReference type="ChEBI" id="CHEBI:18420"/>
    </ligand>
</feature>
<comment type="similarity">
    <text evidence="2 9">Belongs to the TRAFAC class OBG-HflX-like GTPase superfamily. OBG GTPase family.</text>
</comment>
<dbReference type="SUPFAM" id="SSF82051">
    <property type="entry name" value="Obg GTP-binding protein N-terminal domain"/>
    <property type="match status" value="1"/>
</dbReference>
<keyword evidence="5 9" id="KW-0547">Nucleotide-binding</keyword>
<dbReference type="InterPro" id="IPR014100">
    <property type="entry name" value="GTP-bd_Obg/CgtA"/>
</dbReference>
<dbReference type="EMBL" id="VSFF01000012">
    <property type="protein sequence ID" value="TYC10488.1"/>
    <property type="molecule type" value="Genomic_DNA"/>
</dbReference>
<evidence type="ECO:0000256" key="8">
    <source>
        <dbReference type="ARBA" id="ARBA00023134"/>
    </source>
</evidence>
<evidence type="ECO:0000256" key="10">
    <source>
        <dbReference type="SAM" id="MobiDB-lite"/>
    </source>
</evidence>
<protein>
    <recommendedName>
        <fullName evidence="9">GTPase Obg</fullName>
        <ecNumber evidence="9">3.6.5.-</ecNumber>
    </recommendedName>
    <alternativeName>
        <fullName evidence="9">GTP-binding protein Obg</fullName>
    </alternativeName>
</protein>
<dbReference type="InterPro" id="IPR045086">
    <property type="entry name" value="OBG_GTPase"/>
</dbReference>
<keyword evidence="8 9" id="KW-0342">GTP-binding</keyword>
<evidence type="ECO:0000259" key="11">
    <source>
        <dbReference type="PROSITE" id="PS51710"/>
    </source>
</evidence>
<gene>
    <name evidence="14" type="primary">obgE</name>
    <name evidence="9" type="synonym">obg</name>
    <name evidence="14" type="ORF">FXF65_31870</name>
</gene>
<keyword evidence="3 9" id="KW-0963">Cytoplasm</keyword>
<evidence type="ECO:0000256" key="2">
    <source>
        <dbReference type="ARBA" id="ARBA00007699"/>
    </source>
</evidence>
<evidence type="ECO:0000256" key="4">
    <source>
        <dbReference type="ARBA" id="ARBA00022723"/>
    </source>
</evidence>
<dbReference type="Gene3D" id="2.70.210.12">
    <property type="entry name" value="GTP1/OBG domain"/>
    <property type="match status" value="1"/>
</dbReference>
<sequence>MAAGAGSGAQFVDRVVVHAAAGKGGNGCASIHREKFKPLGGPDGANGGRGGDVVLVVDSGAASLLEYHRRPHRKAGNGRPGQGGHRTGADGVDVVLAVPDGTVVKEGDRVLADLVGEGTRFVVARGGHGGLGNAALATAKRKAPGFALLGEPGDERDVVLELKSVADVALVGFPSAGKSSLIAALSAAKPKIADYPFTTLIPNLGVVSAGDTTFTVADVPGLIEGASEGRGLGLDFLRHIERSSTLAHVLDCATMEPGRDPVSDFDVIERELQAYDRVLGDRPLSDRPRIVVLNKVDVPDGRELAEMVRPEFEARGLRVFEVSAATHEGLRELSFAMAAMVAEYRASLPPAEPTRLVIRPEPVGDGADFEIRDLGDNTYLITGAKPVRWLRQTDFANEEAVGYLGDRLARLGVEDALGEAGASAGATVLIGTLDDSVVFDWEPEVPAGDVAPGPRGTDRRLDGYR</sequence>
<accession>A0A5D0TWC5</accession>
<keyword evidence="15" id="KW-1185">Reference proteome</keyword>
<feature type="binding site" evidence="9">
    <location>
        <begin position="323"/>
        <end position="325"/>
    </location>
    <ligand>
        <name>GTP</name>
        <dbReference type="ChEBI" id="CHEBI:37565"/>
    </ligand>
</feature>
<keyword evidence="6 9" id="KW-0378">Hydrolase</keyword>
<dbReference type="PANTHER" id="PTHR11702:SF31">
    <property type="entry name" value="MITOCHONDRIAL RIBOSOME-ASSOCIATED GTPASE 2"/>
    <property type="match status" value="1"/>
</dbReference>
<feature type="binding site" evidence="9">
    <location>
        <begin position="197"/>
        <end position="201"/>
    </location>
    <ligand>
        <name>GTP</name>
        <dbReference type="ChEBI" id="CHEBI:37565"/>
    </ligand>
</feature>
<proteinExistence type="inferred from homology"/>
<evidence type="ECO:0000313" key="15">
    <source>
        <dbReference type="Proteomes" id="UP000322634"/>
    </source>
</evidence>
<comment type="caution">
    <text evidence="14">The sequence shown here is derived from an EMBL/GenBank/DDBJ whole genome shotgun (WGS) entry which is preliminary data.</text>
</comment>
<evidence type="ECO:0000256" key="6">
    <source>
        <dbReference type="ARBA" id="ARBA00022801"/>
    </source>
</evidence>
<evidence type="ECO:0000256" key="5">
    <source>
        <dbReference type="ARBA" id="ARBA00022741"/>
    </source>
</evidence>
<comment type="function">
    <text evidence="9">An essential GTPase which binds GTP, GDP and possibly (p)ppGpp with moderate affinity, with high nucleotide exchange rates and a fairly low GTP hydrolysis rate. Plays a role in control of the cell cycle, stress response, ribosome biogenesis and in those bacteria that undergo differentiation, in morphogenesis control.</text>
</comment>
<feature type="domain" description="OCT" evidence="12">
    <location>
        <begin position="361"/>
        <end position="443"/>
    </location>
</feature>
<dbReference type="PRINTS" id="PR00326">
    <property type="entry name" value="GTP1OBG"/>
</dbReference>
<dbReference type="Gene3D" id="3.40.50.300">
    <property type="entry name" value="P-loop containing nucleotide triphosphate hydrolases"/>
    <property type="match status" value="1"/>
</dbReference>
<dbReference type="AlphaFoldDB" id="A0A5D0TWC5"/>
<dbReference type="Pfam" id="PF01926">
    <property type="entry name" value="MMR_HSR1"/>
    <property type="match status" value="1"/>
</dbReference>
<dbReference type="OrthoDB" id="9807318at2"/>
<dbReference type="SUPFAM" id="SSF52540">
    <property type="entry name" value="P-loop containing nucleoside triphosphate hydrolases"/>
    <property type="match status" value="1"/>
</dbReference>
<dbReference type="InterPro" id="IPR006074">
    <property type="entry name" value="GTP1-OBG_CS"/>
</dbReference>
<dbReference type="FunFam" id="2.70.210.12:FF:000001">
    <property type="entry name" value="GTPase Obg"/>
    <property type="match status" value="1"/>
</dbReference>
<feature type="region of interest" description="Disordered" evidence="10">
    <location>
        <begin position="68"/>
        <end position="89"/>
    </location>
</feature>
<feature type="binding site" evidence="9">
    <location>
        <position position="199"/>
    </location>
    <ligand>
        <name>Mg(2+)</name>
        <dbReference type="ChEBI" id="CHEBI:18420"/>
    </ligand>
</feature>
<dbReference type="PANTHER" id="PTHR11702">
    <property type="entry name" value="DEVELOPMENTALLY REGULATED GTP-BINDING PROTEIN-RELATED"/>
    <property type="match status" value="1"/>
</dbReference>
<dbReference type="InterPro" id="IPR006073">
    <property type="entry name" value="GTP-bd"/>
</dbReference>
<dbReference type="HAMAP" id="MF_01454">
    <property type="entry name" value="GTPase_Obg"/>
    <property type="match status" value="1"/>
</dbReference>